<dbReference type="InterPro" id="IPR029062">
    <property type="entry name" value="Class_I_gatase-like"/>
</dbReference>
<dbReference type="PANTHER" id="PTHR20842:SF0">
    <property type="entry name" value="ALPHA-ASPARTYL DIPEPTIDASE"/>
    <property type="match status" value="1"/>
</dbReference>
<name>A0AAD2GB40_9STRA</name>
<dbReference type="EMBL" id="CAKOGP040002358">
    <property type="protein sequence ID" value="CAJ1967990.1"/>
    <property type="molecule type" value="Genomic_DNA"/>
</dbReference>
<dbReference type="Gene3D" id="3.40.50.880">
    <property type="match status" value="1"/>
</dbReference>
<dbReference type="Proteomes" id="UP001295423">
    <property type="component" value="Unassembled WGS sequence"/>
</dbReference>
<dbReference type="CDD" id="cd03146">
    <property type="entry name" value="GAT1_Peptidase_E"/>
    <property type="match status" value="1"/>
</dbReference>
<evidence type="ECO:0000256" key="1">
    <source>
        <dbReference type="ARBA" id="ARBA00006534"/>
    </source>
</evidence>
<dbReference type="InterPro" id="IPR005320">
    <property type="entry name" value="Peptidase_S51"/>
</dbReference>
<evidence type="ECO:0000256" key="2">
    <source>
        <dbReference type="ARBA" id="ARBA00022670"/>
    </source>
</evidence>
<organism evidence="5 6">
    <name type="scientific">Cylindrotheca closterium</name>
    <dbReference type="NCBI Taxonomy" id="2856"/>
    <lineage>
        <taxon>Eukaryota</taxon>
        <taxon>Sar</taxon>
        <taxon>Stramenopiles</taxon>
        <taxon>Ochrophyta</taxon>
        <taxon>Bacillariophyta</taxon>
        <taxon>Bacillariophyceae</taxon>
        <taxon>Bacillariophycidae</taxon>
        <taxon>Bacillariales</taxon>
        <taxon>Bacillariaceae</taxon>
        <taxon>Cylindrotheca</taxon>
    </lineage>
</organism>
<gene>
    <name evidence="5" type="ORF">CYCCA115_LOCUS23032</name>
</gene>
<keyword evidence="3" id="KW-0378">Hydrolase</keyword>
<evidence type="ECO:0000256" key="4">
    <source>
        <dbReference type="ARBA" id="ARBA00022825"/>
    </source>
</evidence>
<keyword evidence="4" id="KW-0720">Serine protease</keyword>
<accession>A0AAD2GB40</accession>
<protein>
    <submittedName>
        <fullName evidence="5">Uncharacterized protein</fullName>
    </submittedName>
</protein>
<proteinExistence type="inferred from homology"/>
<evidence type="ECO:0000313" key="6">
    <source>
        <dbReference type="Proteomes" id="UP001295423"/>
    </source>
</evidence>
<dbReference type="GO" id="GO:0006508">
    <property type="term" value="P:proteolysis"/>
    <property type="evidence" value="ECO:0007669"/>
    <property type="project" value="UniProtKB-KW"/>
</dbReference>
<dbReference type="GO" id="GO:0008236">
    <property type="term" value="F:serine-type peptidase activity"/>
    <property type="evidence" value="ECO:0007669"/>
    <property type="project" value="UniProtKB-KW"/>
</dbReference>
<evidence type="ECO:0000313" key="5">
    <source>
        <dbReference type="EMBL" id="CAJ1967990.1"/>
    </source>
</evidence>
<reference evidence="5" key="1">
    <citation type="submission" date="2023-08" db="EMBL/GenBank/DDBJ databases">
        <authorList>
            <person name="Audoor S."/>
            <person name="Bilcke G."/>
        </authorList>
    </citation>
    <scope>NUCLEOTIDE SEQUENCE</scope>
</reference>
<dbReference type="AlphaFoldDB" id="A0AAD2GB40"/>
<dbReference type="SUPFAM" id="SSF52317">
    <property type="entry name" value="Class I glutamine amidotransferase-like"/>
    <property type="match status" value="1"/>
</dbReference>
<dbReference type="PANTHER" id="PTHR20842">
    <property type="entry name" value="PROTEASE S51 ALPHA-ASPARTYL DIPEPTIDASE"/>
    <property type="match status" value="1"/>
</dbReference>
<comment type="caution">
    <text evidence="5">The sequence shown here is derived from an EMBL/GenBank/DDBJ whole genome shotgun (WGS) entry which is preliminary data.</text>
</comment>
<evidence type="ECO:0000256" key="3">
    <source>
        <dbReference type="ARBA" id="ARBA00022801"/>
    </source>
</evidence>
<dbReference type="Pfam" id="PF03575">
    <property type="entry name" value="Peptidase_S51"/>
    <property type="match status" value="1"/>
</dbReference>
<keyword evidence="6" id="KW-1185">Reference proteome</keyword>
<keyword evidence="2" id="KW-0645">Protease</keyword>
<sequence>MNIRKYILYSSQLNVRLRTTLYSTTSASSLSTIGEPFGSGGSRLKGLFGGSGSDLMNDPRPIQRILAMVDKPVQDVHVLYMGTATYDIQAFESRQTDRFRELNCKISALKVALDDSVPLADAEDLIDQADVLVVGGGNTLYALDRWTNLGLVPALRKAMERGAVISGGSAGAICWFDGGHSNSMDPDTYKVTRLSKFAGSSSTAKDESSVASSDDVKDWKYIRVPALGFLPGLLCPHHDRVQSNGILRAVDFDRMLLRSPDELGIAIDHWAALVVDGDSYEVLSLEGKPGSLPADGGGEFVSDGAGIPGIWIKEVVDGKVQQRPCPPKGATSDLLRECTGKMINDEEALRICREENPPPRK</sequence>
<comment type="similarity">
    <text evidence="1">Belongs to the peptidase S51 family.</text>
</comment>